<feature type="compositionally biased region" description="Basic and acidic residues" evidence="1">
    <location>
        <begin position="22"/>
        <end position="34"/>
    </location>
</feature>
<feature type="region of interest" description="Disordered" evidence="1">
    <location>
        <begin position="49"/>
        <end position="71"/>
    </location>
</feature>
<dbReference type="EMBL" id="JAAMOB010000011">
    <property type="protein sequence ID" value="KAF4107748.1"/>
    <property type="molecule type" value="Genomic_DNA"/>
</dbReference>
<comment type="caution">
    <text evidence="2">The sequence shown here is derived from an EMBL/GenBank/DDBJ whole genome shotgun (WGS) entry which is preliminary data.</text>
</comment>
<reference evidence="2 3" key="1">
    <citation type="submission" date="2020-04" db="EMBL/GenBank/DDBJ databases">
        <title>Chromosome-level genome assembly of a cyprinid fish Onychostoma macrolepis by integration of Nanopore Sequencing, Bionano and Hi-C technology.</title>
        <authorList>
            <person name="Wang D."/>
        </authorList>
    </citation>
    <scope>NUCLEOTIDE SEQUENCE [LARGE SCALE GENOMIC DNA]</scope>
    <source>
        <strain evidence="2">SWU-2019</strain>
        <tissue evidence="2">Muscle</tissue>
    </source>
</reference>
<keyword evidence="3" id="KW-1185">Reference proteome</keyword>
<proteinExistence type="predicted"/>
<accession>A0A7J6CK93</accession>
<gene>
    <name evidence="2" type="ORF">G5714_012112</name>
</gene>
<dbReference type="OrthoDB" id="2333662at2759"/>
<sequence length="254" mass="27213">MSKELQFSHHGHGENDEDSDGPDTRHFNHGHEETNEYCEVSSNIHENSEYDKKWHRNSNQRLPKKPSRVKFSSDINPKLLKKDTWKWKRRDSKKASVDLASATASGSGIIGMIDTIDRPADTNAEGTYTRAGSYVDGFENKPGRRIPKAGVYAEAGVGRYSAERSVFRVEAKGPNASVAAEATAARLGVGAMAQVEIASASVSAGPVDVKLGLGVDTGGYIGLGGVEAKILGFGFSVGRKTGISLLGSEVSFSL</sequence>
<evidence type="ECO:0000256" key="1">
    <source>
        <dbReference type="SAM" id="MobiDB-lite"/>
    </source>
</evidence>
<organism evidence="2 3">
    <name type="scientific">Onychostoma macrolepis</name>
    <dbReference type="NCBI Taxonomy" id="369639"/>
    <lineage>
        <taxon>Eukaryota</taxon>
        <taxon>Metazoa</taxon>
        <taxon>Chordata</taxon>
        <taxon>Craniata</taxon>
        <taxon>Vertebrata</taxon>
        <taxon>Euteleostomi</taxon>
        <taxon>Actinopterygii</taxon>
        <taxon>Neopterygii</taxon>
        <taxon>Teleostei</taxon>
        <taxon>Ostariophysi</taxon>
        <taxon>Cypriniformes</taxon>
        <taxon>Cyprinidae</taxon>
        <taxon>Acrossocheilinae</taxon>
        <taxon>Onychostoma</taxon>
    </lineage>
</organism>
<feature type="compositionally biased region" description="Basic and acidic residues" evidence="1">
    <location>
        <begin position="1"/>
        <end position="14"/>
    </location>
</feature>
<evidence type="ECO:0000313" key="3">
    <source>
        <dbReference type="Proteomes" id="UP000579812"/>
    </source>
</evidence>
<evidence type="ECO:0000313" key="2">
    <source>
        <dbReference type="EMBL" id="KAF4107748.1"/>
    </source>
</evidence>
<dbReference type="AlphaFoldDB" id="A0A7J6CK93"/>
<protein>
    <submittedName>
        <fullName evidence="2">Uncharacterized protein</fullName>
    </submittedName>
</protein>
<dbReference type="Proteomes" id="UP000579812">
    <property type="component" value="Unassembled WGS sequence"/>
</dbReference>
<feature type="region of interest" description="Disordered" evidence="1">
    <location>
        <begin position="1"/>
        <end position="36"/>
    </location>
</feature>
<name>A0A7J6CK93_9TELE</name>
<feature type="compositionally biased region" description="Basic residues" evidence="1">
    <location>
        <begin position="53"/>
        <end position="68"/>
    </location>
</feature>